<dbReference type="PANTHER" id="PTHR40074:SF2">
    <property type="entry name" value="O-ACETYLTRANSFERASE WECH"/>
    <property type="match status" value="1"/>
</dbReference>
<feature type="domain" description="Acyltransferase 3" evidence="8">
    <location>
        <begin position="2"/>
        <end position="326"/>
    </location>
</feature>
<evidence type="ECO:0000256" key="4">
    <source>
        <dbReference type="ARBA" id="ARBA00022692"/>
    </source>
</evidence>
<keyword evidence="4 7" id="KW-0812">Transmembrane</keyword>
<dbReference type="GO" id="GO:0016413">
    <property type="term" value="F:O-acetyltransferase activity"/>
    <property type="evidence" value="ECO:0007669"/>
    <property type="project" value="TreeGrafter"/>
</dbReference>
<evidence type="ECO:0000256" key="1">
    <source>
        <dbReference type="ARBA" id="ARBA00004651"/>
    </source>
</evidence>
<evidence type="ECO:0000256" key="2">
    <source>
        <dbReference type="ARBA" id="ARBA00007400"/>
    </source>
</evidence>
<comment type="subcellular location">
    <subcellularLocation>
        <location evidence="1">Cell membrane</location>
        <topology evidence="1">Multi-pass membrane protein</topology>
    </subcellularLocation>
</comment>
<feature type="transmembrane region" description="Helical" evidence="7">
    <location>
        <begin position="254"/>
        <end position="272"/>
    </location>
</feature>
<dbReference type="Pfam" id="PF01757">
    <property type="entry name" value="Acyl_transf_3"/>
    <property type="match status" value="1"/>
</dbReference>
<evidence type="ECO:0000259" key="8">
    <source>
        <dbReference type="Pfam" id="PF01757"/>
    </source>
</evidence>
<dbReference type="PANTHER" id="PTHR40074">
    <property type="entry name" value="O-ACETYLTRANSFERASE WECH"/>
    <property type="match status" value="1"/>
</dbReference>
<keyword evidence="10" id="KW-1185">Reference proteome</keyword>
<dbReference type="AlphaFoldDB" id="A0A1P9X238"/>
<dbReference type="EMBL" id="CP014263">
    <property type="protein sequence ID" value="AQG81694.1"/>
    <property type="molecule type" value="Genomic_DNA"/>
</dbReference>
<gene>
    <name evidence="9" type="ORF">AWR27_21755</name>
</gene>
<keyword evidence="6 7" id="KW-0472">Membrane</keyword>
<feature type="transmembrane region" description="Helical" evidence="7">
    <location>
        <begin position="157"/>
        <end position="176"/>
    </location>
</feature>
<sequence>MIAMFSIVVVHCVAFPPLPDSVTVHEAINYPIFNLMTEGQATAMLIYSQFLRFGSIHFFIVSGYLLGRNLTNYPPAHYYRRRLSTILLPFSVAFLIFCFKSIAFHRYTYPAESLDTLIAYVGEKLVFTLFHSPFWFVPNYFLSLAILLLCRAHLHKTWFAALLIGINILYGINVHLNLVASRHNLAVLGFVFFLWLGYTIARTKAISRSIQMVSYPVLAGITVFCFAGAVVEGLLLMNKQAGDPLNSIRITNQLFAISLFFLLARTNLLRYLPFMKPRQESFGIYLYHMFAVNGLIRLANGWKPLNALMYQPHYTGLTLIGISLFWGILSYILTLLFVKAVVASRFSWVMGVNTR</sequence>
<evidence type="ECO:0000256" key="5">
    <source>
        <dbReference type="ARBA" id="ARBA00022989"/>
    </source>
</evidence>
<evidence type="ECO:0000313" key="10">
    <source>
        <dbReference type="Proteomes" id="UP000187941"/>
    </source>
</evidence>
<protein>
    <recommendedName>
        <fullName evidence="8">Acyltransferase 3 domain-containing protein</fullName>
    </recommendedName>
</protein>
<organism evidence="9 10">
    <name type="scientific">Spirosoma montaniterrae</name>
    <dbReference type="NCBI Taxonomy" id="1178516"/>
    <lineage>
        <taxon>Bacteria</taxon>
        <taxon>Pseudomonadati</taxon>
        <taxon>Bacteroidota</taxon>
        <taxon>Cytophagia</taxon>
        <taxon>Cytophagales</taxon>
        <taxon>Cytophagaceae</taxon>
        <taxon>Spirosoma</taxon>
    </lineage>
</organism>
<evidence type="ECO:0000256" key="3">
    <source>
        <dbReference type="ARBA" id="ARBA00022475"/>
    </source>
</evidence>
<proteinExistence type="inferred from homology"/>
<accession>A0A1P9X238</accession>
<evidence type="ECO:0000256" key="7">
    <source>
        <dbReference type="SAM" id="Phobius"/>
    </source>
</evidence>
<reference evidence="9 10" key="1">
    <citation type="submission" date="2016-01" db="EMBL/GenBank/DDBJ databases">
        <authorList>
            <person name="Oliw E.H."/>
        </authorList>
    </citation>
    <scope>NUCLEOTIDE SEQUENCE [LARGE SCALE GENOMIC DNA]</scope>
    <source>
        <strain evidence="9 10">DY10</strain>
    </source>
</reference>
<feature type="transmembrane region" description="Helical" evidence="7">
    <location>
        <begin position="45"/>
        <end position="66"/>
    </location>
</feature>
<comment type="similarity">
    <text evidence="2">Belongs to the acyltransferase 3 family.</text>
</comment>
<dbReference type="GO" id="GO:0009246">
    <property type="term" value="P:enterobacterial common antigen biosynthetic process"/>
    <property type="evidence" value="ECO:0007669"/>
    <property type="project" value="TreeGrafter"/>
</dbReference>
<keyword evidence="3" id="KW-1003">Cell membrane</keyword>
<dbReference type="KEGG" id="smon:AWR27_21755"/>
<keyword evidence="5 7" id="KW-1133">Transmembrane helix</keyword>
<dbReference type="Proteomes" id="UP000187941">
    <property type="component" value="Chromosome"/>
</dbReference>
<dbReference type="GO" id="GO:0005886">
    <property type="term" value="C:plasma membrane"/>
    <property type="evidence" value="ECO:0007669"/>
    <property type="project" value="UniProtKB-SubCell"/>
</dbReference>
<feature type="transmembrane region" description="Helical" evidence="7">
    <location>
        <begin position="125"/>
        <end position="150"/>
    </location>
</feature>
<dbReference type="STRING" id="1178516.AWR27_21755"/>
<evidence type="ECO:0000256" key="6">
    <source>
        <dbReference type="ARBA" id="ARBA00023136"/>
    </source>
</evidence>
<feature type="transmembrane region" description="Helical" evidence="7">
    <location>
        <begin position="86"/>
        <end position="105"/>
    </location>
</feature>
<name>A0A1P9X238_9BACT</name>
<feature type="transmembrane region" description="Helical" evidence="7">
    <location>
        <begin position="213"/>
        <end position="234"/>
    </location>
</feature>
<evidence type="ECO:0000313" key="9">
    <source>
        <dbReference type="EMBL" id="AQG81694.1"/>
    </source>
</evidence>
<dbReference type="InterPro" id="IPR002656">
    <property type="entry name" value="Acyl_transf_3_dom"/>
</dbReference>
<feature type="transmembrane region" description="Helical" evidence="7">
    <location>
        <begin position="314"/>
        <end position="338"/>
    </location>
</feature>
<feature type="transmembrane region" description="Helical" evidence="7">
    <location>
        <begin position="182"/>
        <end position="201"/>
    </location>
</feature>
<feature type="transmembrane region" description="Helical" evidence="7">
    <location>
        <begin position="284"/>
        <end position="302"/>
    </location>
</feature>